<feature type="region of interest" description="Disordered" evidence="2">
    <location>
        <begin position="134"/>
        <end position="166"/>
    </location>
</feature>
<organism evidence="4 5">
    <name type="scientific">Mya arenaria</name>
    <name type="common">Soft-shell clam</name>
    <dbReference type="NCBI Taxonomy" id="6604"/>
    <lineage>
        <taxon>Eukaryota</taxon>
        <taxon>Metazoa</taxon>
        <taxon>Spiralia</taxon>
        <taxon>Lophotrochozoa</taxon>
        <taxon>Mollusca</taxon>
        <taxon>Bivalvia</taxon>
        <taxon>Autobranchia</taxon>
        <taxon>Heteroconchia</taxon>
        <taxon>Euheterodonta</taxon>
        <taxon>Imparidentia</taxon>
        <taxon>Neoheterodontei</taxon>
        <taxon>Myida</taxon>
        <taxon>Myoidea</taxon>
        <taxon>Myidae</taxon>
        <taxon>Mya</taxon>
    </lineage>
</organism>
<feature type="region of interest" description="Disordered" evidence="2">
    <location>
        <begin position="262"/>
        <end position="399"/>
    </location>
</feature>
<feature type="compositionally biased region" description="Basic and acidic residues" evidence="2">
    <location>
        <begin position="282"/>
        <end position="327"/>
    </location>
</feature>
<feature type="compositionally biased region" description="Basic and acidic residues" evidence="2">
    <location>
        <begin position="356"/>
        <end position="379"/>
    </location>
</feature>
<feature type="compositionally biased region" description="Basic and acidic residues" evidence="2">
    <location>
        <begin position="577"/>
        <end position="590"/>
    </location>
</feature>
<dbReference type="Proteomes" id="UP001164746">
    <property type="component" value="Chromosome 11"/>
</dbReference>
<dbReference type="Gene3D" id="1.20.1390.10">
    <property type="entry name" value="PWI domain"/>
    <property type="match status" value="1"/>
</dbReference>
<proteinExistence type="predicted"/>
<dbReference type="InterPro" id="IPR034268">
    <property type="entry name" value="RBM25_RRM"/>
</dbReference>
<dbReference type="InterPro" id="IPR052768">
    <property type="entry name" value="RBM25"/>
</dbReference>
<dbReference type="SUPFAM" id="SSF54928">
    <property type="entry name" value="RNA-binding domain, RBD"/>
    <property type="match status" value="1"/>
</dbReference>
<dbReference type="SUPFAM" id="SSF101233">
    <property type="entry name" value="PWI domain"/>
    <property type="match status" value="1"/>
</dbReference>
<evidence type="ECO:0000256" key="1">
    <source>
        <dbReference type="ARBA" id="ARBA00022664"/>
    </source>
</evidence>
<name>A0ABY7FCA9_MYAAR</name>
<dbReference type="PANTHER" id="PTHR18806">
    <property type="entry name" value="RBM25 PROTEIN"/>
    <property type="match status" value="1"/>
</dbReference>
<reference evidence="4" key="1">
    <citation type="submission" date="2022-11" db="EMBL/GenBank/DDBJ databases">
        <title>Centuries of genome instability and evolution in soft-shell clam transmissible cancer (bioRxiv).</title>
        <authorList>
            <person name="Hart S.F.M."/>
            <person name="Yonemitsu M.A."/>
            <person name="Giersch R.M."/>
            <person name="Beal B.F."/>
            <person name="Arriagada G."/>
            <person name="Davis B.W."/>
            <person name="Ostrander E.A."/>
            <person name="Goff S.P."/>
            <person name="Metzger M.J."/>
        </authorList>
    </citation>
    <scope>NUCLEOTIDE SEQUENCE</scope>
    <source>
        <strain evidence="4">MELC-2E11</strain>
        <tissue evidence="4">Siphon/mantle</tissue>
    </source>
</reference>
<accession>A0ABY7FCA9</accession>
<dbReference type="Pfam" id="PF01480">
    <property type="entry name" value="PWI"/>
    <property type="match status" value="1"/>
</dbReference>
<evidence type="ECO:0000256" key="2">
    <source>
        <dbReference type="SAM" id="MobiDB-lite"/>
    </source>
</evidence>
<sequence length="776" mass="90184">MSFPPRGPPLVPTGMMHTGYAYAPVGMMQMQMPMMPQTTMMRTVVPTTATTVIARPKKQLVPQEIDKDRCGNVLSWKRVQGASGKLQAFGFCEYEEPEATLRCMRLLNEWEIGEKKLVVKVDAKTKTLLDEWQSKKKKVSGANKEDKEKETNGESSEDKKEEGEDVDDDKVVLDEFTLREDRVAKAGLDAIMREYAFELAKEPSNAKQSTEPVSDIPKGLDDLNVEADTKDLINREIRSFRNLHKGKVLSTTPTFVTSIVHPSGSHANCPVKFQDNEESDLDKEREREAERQRERERRKEEQRRRLERERAEQQRLKELERYEESQRNKVKKRESRSRSRSRSSSRGRSSRRSRSRERERERESREDTTRRDRRARDRELEEEEEAYERRKMEKKIREKEIAYQEVRLKNWEARERKKSREYEKERDREEERKSEERRLRERQKEKEVDARDRAKEKEELDEIRRKLQEEGHPDPDAEMEKIEREREEHLRPMLQLNDNIGAGRSPSESESEEERPASPPPPVQEREESEDESPEKYPALPNMKPTLQPVDESSQSSAHGSVDDESSRMSLGMLNEESEHSFGPSRDDSRLGFGAMKLGGGHSSTNSPTEPSGKRKKLTVGDVFNQDDDDSQDAKKRKLVPLDYGDSGEDSMTGFEGGKKNASVEEKRAKIKTLIENIPTAKDELFDFQLDWKIVDQSLMDKRIKPWVNKKIIEYIGEEEPTLTDFICQKVMAQSQPQNILNDVAMVLDEEAEVFVVKMWRLLVYETEAKKAGLVK</sequence>
<feature type="compositionally biased region" description="Basic and acidic residues" evidence="2">
    <location>
        <begin position="143"/>
        <end position="162"/>
    </location>
</feature>
<keyword evidence="5" id="KW-1185">Reference proteome</keyword>
<dbReference type="EMBL" id="CP111022">
    <property type="protein sequence ID" value="WAR18411.1"/>
    <property type="molecule type" value="Genomic_DNA"/>
</dbReference>
<feature type="compositionally biased region" description="Basic and acidic residues" evidence="2">
    <location>
        <begin position="387"/>
        <end position="399"/>
    </location>
</feature>
<gene>
    <name evidence="4" type="ORF">MAR_000249</name>
</gene>
<feature type="compositionally biased region" description="Basic and acidic residues" evidence="2">
    <location>
        <begin position="417"/>
        <end position="491"/>
    </location>
</feature>
<dbReference type="Gene3D" id="3.30.70.330">
    <property type="match status" value="1"/>
</dbReference>
<dbReference type="InterPro" id="IPR002483">
    <property type="entry name" value="PWI_dom"/>
</dbReference>
<dbReference type="PANTHER" id="PTHR18806:SF4">
    <property type="entry name" value="RNA-BINDING PROTEIN 25"/>
    <property type="match status" value="1"/>
</dbReference>
<evidence type="ECO:0000259" key="3">
    <source>
        <dbReference type="PROSITE" id="PS51025"/>
    </source>
</evidence>
<dbReference type="SMART" id="SM00311">
    <property type="entry name" value="PWI"/>
    <property type="match status" value="1"/>
</dbReference>
<protein>
    <submittedName>
        <fullName evidence="4">RBM25-like protein</fullName>
    </submittedName>
</protein>
<dbReference type="InterPro" id="IPR035979">
    <property type="entry name" value="RBD_domain_sf"/>
</dbReference>
<dbReference type="InterPro" id="IPR036483">
    <property type="entry name" value="PWI_dom_sf"/>
</dbReference>
<dbReference type="PROSITE" id="PS51025">
    <property type="entry name" value="PWI"/>
    <property type="match status" value="1"/>
</dbReference>
<dbReference type="InterPro" id="IPR012677">
    <property type="entry name" value="Nucleotide-bd_a/b_plait_sf"/>
</dbReference>
<dbReference type="CDD" id="cd12446">
    <property type="entry name" value="RRM_RBM25"/>
    <property type="match status" value="1"/>
</dbReference>
<feature type="compositionally biased region" description="Basic residues" evidence="2">
    <location>
        <begin position="328"/>
        <end position="355"/>
    </location>
</feature>
<feature type="region of interest" description="Disordered" evidence="2">
    <location>
        <begin position="417"/>
        <end position="660"/>
    </location>
</feature>
<feature type="domain" description="PWI" evidence="3">
    <location>
        <begin position="683"/>
        <end position="776"/>
    </location>
</feature>
<keyword evidence="1" id="KW-0507">mRNA processing</keyword>
<evidence type="ECO:0000313" key="4">
    <source>
        <dbReference type="EMBL" id="WAR18411.1"/>
    </source>
</evidence>
<evidence type="ECO:0000313" key="5">
    <source>
        <dbReference type="Proteomes" id="UP001164746"/>
    </source>
</evidence>